<proteinExistence type="predicted"/>
<protein>
    <submittedName>
        <fullName evidence="2">CYTH domain-containing protein</fullName>
    </submittedName>
</protein>
<dbReference type="SUPFAM" id="SSF55154">
    <property type="entry name" value="CYTH-like phosphatases"/>
    <property type="match status" value="1"/>
</dbReference>
<feature type="domain" description="CYTH" evidence="1">
    <location>
        <begin position="2"/>
        <end position="148"/>
    </location>
</feature>
<accession>A0ABS1EZH6</accession>
<dbReference type="SMART" id="SM01118">
    <property type="entry name" value="CYTH"/>
    <property type="match status" value="1"/>
</dbReference>
<dbReference type="PANTHER" id="PTHR40114">
    <property type="entry name" value="SLR0698 PROTEIN"/>
    <property type="match status" value="1"/>
</dbReference>
<evidence type="ECO:0000313" key="2">
    <source>
        <dbReference type="EMBL" id="MBK1836573.1"/>
    </source>
</evidence>
<dbReference type="RefSeq" id="WP_200190767.1">
    <property type="nucleotide sequence ID" value="NZ_JAENHM010000013.1"/>
</dbReference>
<sequence>MPQEIERRFLVNRLVSAHLKRGGRIIQGYLPSPHGCTTRVRIVRGKAYLTSKGPKTGYSRTEVEQEIGLDLALLLLREQRLGDLIEKTRYEVDHHGFCWEVDVFHGVNSGLVIAEIELSHASEEFPLPGWIGDEVTDDPSYSNSALSRHPIAVWRKRA</sequence>
<reference evidence="3" key="1">
    <citation type="submission" date="2021-01" db="EMBL/GenBank/DDBJ databases">
        <title>Genome public.</title>
        <authorList>
            <person name="Liu C."/>
            <person name="Sun Q."/>
        </authorList>
    </citation>
    <scope>NUCLEOTIDE SEQUENCE [LARGE SCALE GENOMIC DNA]</scope>
    <source>
        <strain evidence="3">YIM B02556</strain>
    </source>
</reference>
<organism evidence="2 3">
    <name type="scientific">Azospirillum endophyticum</name>
    <dbReference type="NCBI Taxonomy" id="2800326"/>
    <lineage>
        <taxon>Bacteria</taxon>
        <taxon>Pseudomonadati</taxon>
        <taxon>Pseudomonadota</taxon>
        <taxon>Alphaproteobacteria</taxon>
        <taxon>Rhodospirillales</taxon>
        <taxon>Azospirillaceae</taxon>
        <taxon>Azospirillum</taxon>
    </lineage>
</organism>
<keyword evidence="3" id="KW-1185">Reference proteome</keyword>
<dbReference type="Proteomes" id="UP000652760">
    <property type="component" value="Unassembled WGS sequence"/>
</dbReference>
<evidence type="ECO:0000259" key="1">
    <source>
        <dbReference type="PROSITE" id="PS51707"/>
    </source>
</evidence>
<evidence type="ECO:0000313" key="3">
    <source>
        <dbReference type="Proteomes" id="UP000652760"/>
    </source>
</evidence>
<dbReference type="PIRSF" id="PIRSF016487">
    <property type="entry name" value="CYTH_UCP016487"/>
    <property type="match status" value="1"/>
</dbReference>
<dbReference type="Gene3D" id="2.40.320.10">
    <property type="entry name" value="Hypothetical Protein Pfu-838710-001"/>
    <property type="match status" value="1"/>
</dbReference>
<dbReference type="PROSITE" id="PS51707">
    <property type="entry name" value="CYTH"/>
    <property type="match status" value="1"/>
</dbReference>
<dbReference type="EMBL" id="JAENHM010000013">
    <property type="protein sequence ID" value="MBK1836573.1"/>
    <property type="molecule type" value="Genomic_DNA"/>
</dbReference>
<dbReference type="InterPro" id="IPR012042">
    <property type="entry name" value="NeuTTM/CthTTM-like"/>
</dbReference>
<name>A0ABS1EZH6_9PROT</name>
<comment type="caution">
    <text evidence="2">The sequence shown here is derived from an EMBL/GenBank/DDBJ whole genome shotgun (WGS) entry which is preliminary data.</text>
</comment>
<dbReference type="InterPro" id="IPR023577">
    <property type="entry name" value="CYTH_domain"/>
</dbReference>
<dbReference type="Pfam" id="PF01928">
    <property type="entry name" value="CYTH"/>
    <property type="match status" value="1"/>
</dbReference>
<dbReference type="PANTHER" id="PTHR40114:SF1">
    <property type="entry name" value="SLR0698 PROTEIN"/>
    <property type="match status" value="1"/>
</dbReference>
<gene>
    <name evidence="2" type="ORF">JHL17_04040</name>
</gene>
<dbReference type="CDD" id="cd07891">
    <property type="entry name" value="CYTH-like_CthTTM-like_1"/>
    <property type="match status" value="1"/>
</dbReference>
<dbReference type="InterPro" id="IPR033469">
    <property type="entry name" value="CYTH-like_dom_sf"/>
</dbReference>